<proteinExistence type="predicted"/>
<evidence type="ECO:0000313" key="2">
    <source>
        <dbReference type="EMBL" id="WBR14770.1"/>
    </source>
</evidence>
<reference evidence="2" key="1">
    <citation type="submission" date="2022-06" db="EMBL/GenBank/DDBJ databases">
        <authorList>
            <person name="Legendre M."/>
            <person name="Claverie J.-M."/>
            <person name="Alempic J.-M."/>
            <person name="Abergel C."/>
        </authorList>
    </citation>
    <scope>NUCLEOTIDE SEQUENCE</scope>
    <source>
        <strain evidence="2">Kuranda</strain>
    </source>
</reference>
<evidence type="ECO:0000313" key="3">
    <source>
        <dbReference type="Proteomes" id="UP001185135"/>
    </source>
</evidence>
<dbReference type="EMBL" id="ON887157">
    <property type="protein sequence ID" value="WBR14770.1"/>
    <property type="molecule type" value="Genomic_DNA"/>
</dbReference>
<protein>
    <submittedName>
        <fullName evidence="2">Uncharacterized protein</fullName>
    </submittedName>
</protein>
<feature type="compositionally biased region" description="Polar residues" evidence="1">
    <location>
        <begin position="8"/>
        <end position="21"/>
    </location>
</feature>
<feature type="compositionally biased region" description="Basic and acidic residues" evidence="1">
    <location>
        <begin position="118"/>
        <end position="127"/>
    </location>
</feature>
<organism evidence="2 3">
    <name type="scientific">Pandoravirus kuranda</name>
    <dbReference type="NCBI Taxonomy" id="3019033"/>
    <lineage>
        <taxon>Viruses</taxon>
        <taxon>Pandoravirus</taxon>
    </lineage>
</organism>
<feature type="compositionally biased region" description="Low complexity" evidence="1">
    <location>
        <begin position="251"/>
        <end position="261"/>
    </location>
</feature>
<feature type="compositionally biased region" description="Basic and acidic residues" evidence="1">
    <location>
        <begin position="213"/>
        <end position="244"/>
    </location>
</feature>
<dbReference type="Proteomes" id="UP001185135">
    <property type="component" value="Segment"/>
</dbReference>
<name>A0AA95EF06_9VIRU</name>
<feature type="compositionally biased region" description="Acidic residues" evidence="1">
    <location>
        <begin position="194"/>
        <end position="212"/>
    </location>
</feature>
<feature type="region of interest" description="Disordered" evidence="1">
    <location>
        <begin position="1"/>
        <end position="266"/>
    </location>
</feature>
<sequence length="319" mass="34402">MNGKGWYSTKTRVNTRASNASAAVVHRPGRFVDSQPDDGDDGGSGGTGVKSLGTVLEPSEEPPFVLVPLRKRPFPRSPTEPASPRKRTHAAQGVHSVGSTGARSQSLSSSGSATITKCDADECDRTGRVASDGDDDKGRHSTGDDSLDQGLGGAQERGRILEASPRDDTLDDSMDNDDDHSEADGSQHDHDNSPDGDDGVDGVDEDGDGDDRDECHAMDFDKHGGSDDDGDDRTRHIDNRRTMQWDDDTSTDSSDGDMPSDAQWKRSPANATATCLRAEERRLQMLCKVHEAVLRQTLAALDGVRFAIRRLERMRDQGA</sequence>
<feature type="compositionally biased region" description="Low complexity" evidence="1">
    <location>
        <begin position="98"/>
        <end position="112"/>
    </location>
</feature>
<gene>
    <name evidence="2" type="ORF">pkur_cds_596</name>
</gene>
<accession>A0AA95EF06</accession>
<feature type="compositionally biased region" description="Basic and acidic residues" evidence="1">
    <location>
        <begin position="156"/>
        <end position="168"/>
    </location>
</feature>
<evidence type="ECO:0000256" key="1">
    <source>
        <dbReference type="SAM" id="MobiDB-lite"/>
    </source>
</evidence>
<feature type="compositionally biased region" description="Acidic residues" evidence="1">
    <location>
        <begin position="169"/>
        <end position="181"/>
    </location>
</feature>
<feature type="compositionally biased region" description="Basic and acidic residues" evidence="1">
    <location>
        <begin position="182"/>
        <end position="193"/>
    </location>
</feature>